<sequence>MKKTFKQSTAVLVALVILSLSMYSNAFAAGTDNVIWLGKGYNMDGEYSYFNEGLANIEKDGKWGYININGKMVVPAIYDEAYAFRDGLALVKKGDKWDFIDKTGKVTINLKGYAHSFSNGLAKIEVNGKWGIIDNKGKTIIPTNFDSVADISEGFSRMTIDGKYGFVSDTGKEVVPAIYDSVSYFKNGYAIVSIEEVNQYYNVSYKNGYIDTSGKLVIPMIYDDAFFFSEGLAHVAKEKKHGYIDNTGKEIIPFIYDDAGNFNQGLARVEKDGKWGLIDKTGKVVAPIVYEYIYYDYSHNDQEVVFINGVARVRKDDKWLCIDKTGKEIVPTIYDYIEIMDEELILVMKDEKYGLIDRTGKAIVPLIYDYISDYYKTGVISVSKDGKAGFIDKTGKVVIPMTYDGASDFYNGMAVVYKNDKVGLIDKKGNVIMPIIYDEISLYGGKDVIWVKKDGVLGITPNPLNYTNLSKLDFTSWQAWDSGTTLNYKITNPTDKADSGAYAVIICSPGHDTRKDSWEEDSKVSRYSNTDYYPVEGHIFEYTTKPRETIRGYIVSQIGGEVGIAEEDLGKGDLKYIVIKLRSEAQKAQLQGELDSLGLGTFKWFSREENNALQNWLRNNFKLTKGGNNYEEFK</sequence>
<dbReference type="Proteomes" id="UP000198625">
    <property type="component" value="Unassembled WGS sequence"/>
</dbReference>
<dbReference type="RefSeq" id="WP_091727943.1">
    <property type="nucleotide sequence ID" value="NZ_FNQE01000008.1"/>
</dbReference>
<evidence type="ECO:0000256" key="1">
    <source>
        <dbReference type="SAM" id="SignalP"/>
    </source>
</evidence>
<protein>
    <submittedName>
        <fullName evidence="2">WG containing repeat-containing protein</fullName>
    </submittedName>
</protein>
<reference evidence="2 3" key="1">
    <citation type="submission" date="2016-10" db="EMBL/GenBank/DDBJ databases">
        <authorList>
            <person name="de Groot N.N."/>
        </authorList>
    </citation>
    <scope>NUCLEOTIDE SEQUENCE [LARGE SCALE GENOMIC DNA]</scope>
    <source>
        <strain evidence="2 3">DSM 21650</strain>
    </source>
</reference>
<name>A0A1H3MXQ3_9FIRM</name>
<dbReference type="InterPro" id="IPR032774">
    <property type="entry name" value="WG_beta_rep"/>
</dbReference>
<proteinExistence type="predicted"/>
<dbReference type="EMBL" id="FNQE01000008">
    <property type="protein sequence ID" value="SDY81260.1"/>
    <property type="molecule type" value="Genomic_DNA"/>
</dbReference>
<organism evidence="2 3">
    <name type="scientific">Proteiniborus ethanoligenes</name>
    <dbReference type="NCBI Taxonomy" id="415015"/>
    <lineage>
        <taxon>Bacteria</taxon>
        <taxon>Bacillati</taxon>
        <taxon>Bacillota</taxon>
        <taxon>Clostridia</taxon>
        <taxon>Eubacteriales</taxon>
        <taxon>Proteiniborus</taxon>
    </lineage>
</organism>
<dbReference type="AlphaFoldDB" id="A0A1H3MXQ3"/>
<evidence type="ECO:0000313" key="2">
    <source>
        <dbReference type="EMBL" id="SDY81260.1"/>
    </source>
</evidence>
<feature type="signal peptide" evidence="1">
    <location>
        <begin position="1"/>
        <end position="28"/>
    </location>
</feature>
<dbReference type="STRING" id="415015.SAMN05660462_00958"/>
<gene>
    <name evidence="2" type="ORF">SAMN05660462_00958</name>
</gene>
<evidence type="ECO:0000313" key="3">
    <source>
        <dbReference type="Proteomes" id="UP000198625"/>
    </source>
</evidence>
<dbReference type="PANTHER" id="PTHR37841:SF1">
    <property type="entry name" value="DUF3298 DOMAIN-CONTAINING PROTEIN"/>
    <property type="match status" value="1"/>
</dbReference>
<dbReference type="Pfam" id="PF14903">
    <property type="entry name" value="WG_beta_rep"/>
    <property type="match status" value="8"/>
</dbReference>
<dbReference type="OrthoDB" id="210273at2"/>
<keyword evidence="1" id="KW-0732">Signal</keyword>
<accession>A0A1H3MXQ3</accession>
<dbReference type="PANTHER" id="PTHR37841">
    <property type="entry name" value="GLR2918 PROTEIN"/>
    <property type="match status" value="1"/>
</dbReference>
<keyword evidence="3" id="KW-1185">Reference proteome</keyword>
<dbReference type="SUPFAM" id="SSF69360">
    <property type="entry name" value="Cell wall binding repeat"/>
    <property type="match status" value="3"/>
</dbReference>
<feature type="chain" id="PRO_5011439115" evidence="1">
    <location>
        <begin position="29"/>
        <end position="634"/>
    </location>
</feature>